<keyword evidence="1" id="KW-0732">Signal</keyword>
<feature type="chain" id="PRO_5047198862" description="Secreted protein" evidence="1">
    <location>
        <begin position="20"/>
        <end position="147"/>
    </location>
</feature>
<evidence type="ECO:0000313" key="3">
    <source>
        <dbReference type="Proteomes" id="UP000826146"/>
    </source>
</evidence>
<gene>
    <name evidence="2" type="ORF">NHP190012_00480</name>
</gene>
<dbReference type="RefSeq" id="WP_221271962.1">
    <property type="nucleotide sequence ID" value="NZ_AP024819.1"/>
</dbReference>
<sequence>MRLCLSLVFITLFAPSLCAEFSLQAIDDAVREMAVYQVSVCEDITLFNDQLKHSTAKDRKRQKTDTNDEKDLFKESTILFQVLQEYYTKDMVSLDYLEGVFQGYKTILEDALKDPHLAPLIPLLHEIVDQLQTMANLERKLVTLIDE</sequence>
<name>A0ABM7SJV7_9HELI</name>
<evidence type="ECO:0008006" key="4">
    <source>
        <dbReference type="Google" id="ProtNLM"/>
    </source>
</evidence>
<protein>
    <recommendedName>
        <fullName evidence="4">Secreted protein</fullName>
    </recommendedName>
</protein>
<evidence type="ECO:0000256" key="1">
    <source>
        <dbReference type="SAM" id="SignalP"/>
    </source>
</evidence>
<keyword evidence="3" id="KW-1185">Reference proteome</keyword>
<dbReference type="Proteomes" id="UP000826146">
    <property type="component" value="Chromosome"/>
</dbReference>
<evidence type="ECO:0000313" key="2">
    <source>
        <dbReference type="EMBL" id="BCZ18406.1"/>
    </source>
</evidence>
<feature type="signal peptide" evidence="1">
    <location>
        <begin position="1"/>
        <end position="19"/>
    </location>
</feature>
<accession>A0ABM7SJV7</accession>
<dbReference type="EMBL" id="AP024819">
    <property type="protein sequence ID" value="BCZ18406.1"/>
    <property type="molecule type" value="Genomic_DNA"/>
</dbReference>
<organism evidence="2 3">
    <name type="scientific">Helicobacter gastrofelis</name>
    <dbReference type="NCBI Taxonomy" id="2849642"/>
    <lineage>
        <taxon>Bacteria</taxon>
        <taxon>Pseudomonadati</taxon>
        <taxon>Campylobacterota</taxon>
        <taxon>Epsilonproteobacteria</taxon>
        <taxon>Campylobacterales</taxon>
        <taxon>Helicobacteraceae</taxon>
        <taxon>Helicobacter</taxon>
    </lineage>
</organism>
<proteinExistence type="predicted"/>
<reference evidence="2 3" key="1">
    <citation type="submission" date="2021-07" db="EMBL/GenBank/DDBJ databases">
        <title>Novel Helicobacter sp. Isolated from a cat.</title>
        <authorList>
            <person name="Rimbara E."/>
            <person name="Suzuki M."/>
        </authorList>
    </citation>
    <scope>NUCLEOTIDE SEQUENCE [LARGE SCALE GENOMIC DNA]</scope>
    <source>
        <strain evidence="3">NHP19-012</strain>
    </source>
</reference>